<gene>
    <name evidence="2" type="ORF">BW685_28835</name>
</gene>
<sequence length="49" mass="5175">MAGVVVGVLDRLNTGFACHGRHCIAPGPPQASPLRCPGPEMKRPPRTLI</sequence>
<comment type="caution">
    <text evidence="2">The sequence shown here is derived from an EMBL/GenBank/DDBJ whole genome shotgun (WGS) entry which is preliminary data.</text>
</comment>
<evidence type="ECO:0000313" key="3">
    <source>
        <dbReference type="Proteomes" id="UP000187194"/>
    </source>
</evidence>
<name>A0A1R1J4T2_9BURK</name>
<reference evidence="2 3" key="1">
    <citation type="submission" date="2017-01" db="EMBL/GenBank/DDBJ databases">
        <title>Phylogeographic, genomic and meropenem susceptibility analysis of Burkholderia ubonensis.</title>
        <authorList>
            <person name="Price E.P."/>
            <person name="Sarovich D.S."/>
            <person name="Webb J.R."/>
            <person name="Hall C.M."/>
            <person name="Sahl J.W."/>
            <person name="Kaestli M."/>
            <person name="Mayo M."/>
            <person name="Harrington G."/>
            <person name="Baker A.L."/>
            <person name="Sidak-Loftis L.C."/>
            <person name="Lummis M."/>
            <person name="Schupp J.M."/>
            <person name="Gillece J.D."/>
            <person name="Tuanyok A."/>
            <person name="Warner J."/>
            <person name="Busch J.D."/>
            <person name="Keim P."/>
            <person name="Currie B.J."/>
            <person name="Wagner D.M."/>
        </authorList>
    </citation>
    <scope>NUCLEOTIDE SEQUENCE [LARGE SCALE GENOMIC DNA]</scope>
    <source>
        <strain evidence="2 3">A21</strain>
    </source>
</reference>
<evidence type="ECO:0000313" key="2">
    <source>
        <dbReference type="EMBL" id="OMG70216.1"/>
    </source>
</evidence>
<protein>
    <submittedName>
        <fullName evidence="2">AAA family ATPase</fullName>
    </submittedName>
</protein>
<dbReference type="EMBL" id="MTJZ01000063">
    <property type="protein sequence ID" value="OMG70216.1"/>
    <property type="molecule type" value="Genomic_DNA"/>
</dbReference>
<accession>A0A1R1J4T2</accession>
<evidence type="ECO:0000256" key="1">
    <source>
        <dbReference type="SAM" id="MobiDB-lite"/>
    </source>
</evidence>
<proteinExistence type="predicted"/>
<organism evidence="2 3">
    <name type="scientific">Burkholderia ubonensis</name>
    <dbReference type="NCBI Taxonomy" id="101571"/>
    <lineage>
        <taxon>Bacteria</taxon>
        <taxon>Pseudomonadati</taxon>
        <taxon>Pseudomonadota</taxon>
        <taxon>Betaproteobacteria</taxon>
        <taxon>Burkholderiales</taxon>
        <taxon>Burkholderiaceae</taxon>
        <taxon>Burkholderia</taxon>
        <taxon>Burkholderia cepacia complex</taxon>
    </lineage>
</organism>
<dbReference type="AlphaFoldDB" id="A0A1R1J4T2"/>
<dbReference type="Proteomes" id="UP000187194">
    <property type="component" value="Unassembled WGS sequence"/>
</dbReference>
<feature type="region of interest" description="Disordered" evidence="1">
    <location>
        <begin position="28"/>
        <end position="49"/>
    </location>
</feature>